<proteinExistence type="predicted"/>
<protein>
    <submittedName>
        <fullName evidence="2">Uncharacterized protein</fullName>
    </submittedName>
</protein>
<accession>A0ABT7VD12</accession>
<feature type="region of interest" description="Disordered" evidence="1">
    <location>
        <begin position="44"/>
        <end position="65"/>
    </location>
</feature>
<comment type="caution">
    <text evidence="2">The sequence shown here is derived from an EMBL/GenBank/DDBJ whole genome shotgun (WGS) entry which is preliminary data.</text>
</comment>
<reference evidence="3" key="1">
    <citation type="submission" date="2023-06" db="EMBL/GenBank/DDBJ databases">
        <title>Identification and characterization of horizontal gene transfer across gut microbiota members of farm animals based on homology search.</title>
        <authorList>
            <person name="Zeman M."/>
            <person name="Kubasova T."/>
            <person name="Jahodarova E."/>
            <person name="Nykrynova M."/>
            <person name="Rychlik I."/>
        </authorList>
    </citation>
    <scope>NUCLEOTIDE SEQUENCE [LARGE SCALE GENOMIC DNA]</scope>
    <source>
        <strain evidence="3">154_Feed</strain>
    </source>
</reference>
<evidence type="ECO:0000313" key="3">
    <source>
        <dbReference type="Proteomes" id="UP001529421"/>
    </source>
</evidence>
<evidence type="ECO:0000313" key="2">
    <source>
        <dbReference type="EMBL" id="MDM8275759.1"/>
    </source>
</evidence>
<organism evidence="2 3">
    <name type="scientific">Enorma phocaeensis</name>
    <dbReference type="NCBI Taxonomy" id="1871019"/>
    <lineage>
        <taxon>Bacteria</taxon>
        <taxon>Bacillati</taxon>
        <taxon>Actinomycetota</taxon>
        <taxon>Coriobacteriia</taxon>
        <taxon>Coriobacteriales</taxon>
        <taxon>Coriobacteriaceae</taxon>
        <taxon>Enorma</taxon>
    </lineage>
</organism>
<gene>
    <name evidence="2" type="ORF">QUW28_09695</name>
</gene>
<dbReference type="EMBL" id="JAUDDZ010000019">
    <property type="protein sequence ID" value="MDM8275759.1"/>
    <property type="molecule type" value="Genomic_DNA"/>
</dbReference>
<sequence length="106" mass="11753">MRDIRGLSRIGNELKFRHFITAYAALTSKPVVYAEPAHIADIDKKTATPSRKDKRNLNVLDPANAPDVAPEPSMFKRKIGAGSIVCMAQDTFPVSERAWAFPVWAV</sequence>
<keyword evidence="3" id="KW-1185">Reference proteome</keyword>
<name>A0ABT7VD12_9ACTN</name>
<evidence type="ECO:0000256" key="1">
    <source>
        <dbReference type="SAM" id="MobiDB-lite"/>
    </source>
</evidence>
<dbReference type="Proteomes" id="UP001529421">
    <property type="component" value="Unassembled WGS sequence"/>
</dbReference>
<dbReference type="RefSeq" id="WP_289546000.1">
    <property type="nucleotide sequence ID" value="NZ_JAUDDZ010000019.1"/>
</dbReference>